<dbReference type="AlphaFoldDB" id="A0A0S7BUX0"/>
<protein>
    <recommendedName>
        <fullName evidence="4">Beta-lactamase-inhibitor-like PepSY-like domain-containing protein</fullName>
    </recommendedName>
</protein>
<name>A0A0S7BUX0_9BACT</name>
<sequence length="192" mass="21918">MNRLSFILLLIAFCLTGSLFAQAKFEKESRIKPGQVPDKARLFIDSLKIQSKVKWYKEESLTATSFEAKFSLNQARYSIEFDAVGNIEDVEIETDLNELQPELKDSVYLQLSTDCKKFSIVKVQRQYTGSESDLLSGLTTNNLNPSITINYELIVRCSQEKQAGLFEYLFDDKGKLISVSEIVFKNSSHLEY</sequence>
<proteinExistence type="predicted"/>
<dbReference type="RefSeq" id="WP_062044527.1">
    <property type="nucleotide sequence ID" value="NZ_DF968183.1"/>
</dbReference>
<keyword evidence="1" id="KW-0732">Signal</keyword>
<keyword evidence="3" id="KW-1185">Reference proteome</keyword>
<evidence type="ECO:0000313" key="3">
    <source>
        <dbReference type="Proteomes" id="UP000053091"/>
    </source>
</evidence>
<feature type="signal peptide" evidence="1">
    <location>
        <begin position="1"/>
        <end position="23"/>
    </location>
</feature>
<evidence type="ECO:0000313" key="2">
    <source>
        <dbReference type="EMBL" id="GAP44732.1"/>
    </source>
</evidence>
<dbReference type="OrthoDB" id="943438at2"/>
<dbReference type="STRING" id="1678841.TBC1_12543"/>
<evidence type="ECO:0000256" key="1">
    <source>
        <dbReference type="SAM" id="SignalP"/>
    </source>
</evidence>
<organism evidence="2">
    <name type="scientific">Lentimicrobium saccharophilum</name>
    <dbReference type="NCBI Taxonomy" id="1678841"/>
    <lineage>
        <taxon>Bacteria</taxon>
        <taxon>Pseudomonadati</taxon>
        <taxon>Bacteroidota</taxon>
        <taxon>Bacteroidia</taxon>
        <taxon>Bacteroidales</taxon>
        <taxon>Lentimicrobiaceae</taxon>
        <taxon>Lentimicrobium</taxon>
    </lineage>
</organism>
<evidence type="ECO:0008006" key="4">
    <source>
        <dbReference type="Google" id="ProtNLM"/>
    </source>
</evidence>
<accession>A0A0S7BUX0</accession>
<dbReference type="SUPFAM" id="SSF160574">
    <property type="entry name" value="BT0923-like"/>
    <property type="match status" value="1"/>
</dbReference>
<reference evidence="2" key="1">
    <citation type="journal article" date="2015" name="Genome Announc.">
        <title>Draft Genome Sequence of Bacteroidales Strain TBC1, a Novel Isolate from a Methanogenic Wastewater Treatment System.</title>
        <authorList>
            <person name="Tourlousse D.M."/>
            <person name="Matsuura N."/>
            <person name="Sun L."/>
            <person name="Toyonaga M."/>
            <person name="Kuroda K."/>
            <person name="Ohashi A."/>
            <person name="Cruz R."/>
            <person name="Yamaguchi T."/>
            <person name="Sekiguchi Y."/>
        </authorList>
    </citation>
    <scope>NUCLEOTIDE SEQUENCE [LARGE SCALE GENOMIC DNA]</scope>
    <source>
        <strain evidence="2">TBC1</strain>
    </source>
</reference>
<dbReference type="Proteomes" id="UP000053091">
    <property type="component" value="Unassembled WGS sequence"/>
</dbReference>
<dbReference type="EMBL" id="DF968183">
    <property type="protein sequence ID" value="GAP44732.1"/>
    <property type="molecule type" value="Genomic_DNA"/>
</dbReference>
<feature type="chain" id="PRO_5006633228" description="Beta-lactamase-inhibitor-like PepSY-like domain-containing protein" evidence="1">
    <location>
        <begin position="24"/>
        <end position="192"/>
    </location>
</feature>
<gene>
    <name evidence="2" type="ORF">TBC1_12543</name>
</gene>